<comment type="caution">
    <text evidence="3">The sequence shown here is derived from an EMBL/GenBank/DDBJ whole genome shotgun (WGS) entry which is preliminary data.</text>
</comment>
<feature type="non-terminal residue" evidence="3">
    <location>
        <position position="1"/>
    </location>
</feature>
<evidence type="ECO:0000256" key="1">
    <source>
        <dbReference type="SAM" id="MobiDB-lite"/>
    </source>
</evidence>
<accession>A0A5E4AEN2</accession>
<feature type="chain" id="PRO_5022955715" evidence="2">
    <location>
        <begin position="21"/>
        <end position="52"/>
    </location>
</feature>
<dbReference type="AlphaFoldDB" id="A0A5E4AEN2"/>
<evidence type="ECO:0000256" key="2">
    <source>
        <dbReference type="SAM" id="SignalP"/>
    </source>
</evidence>
<keyword evidence="4" id="KW-1185">Reference proteome</keyword>
<evidence type="ECO:0000313" key="4">
    <source>
        <dbReference type="Proteomes" id="UP000335636"/>
    </source>
</evidence>
<organism evidence="3 4">
    <name type="scientific">Marmota monax</name>
    <name type="common">Woodchuck</name>
    <dbReference type="NCBI Taxonomy" id="9995"/>
    <lineage>
        <taxon>Eukaryota</taxon>
        <taxon>Metazoa</taxon>
        <taxon>Chordata</taxon>
        <taxon>Craniata</taxon>
        <taxon>Vertebrata</taxon>
        <taxon>Euteleostomi</taxon>
        <taxon>Mammalia</taxon>
        <taxon>Eutheria</taxon>
        <taxon>Euarchontoglires</taxon>
        <taxon>Glires</taxon>
        <taxon>Rodentia</taxon>
        <taxon>Sciuromorpha</taxon>
        <taxon>Sciuridae</taxon>
        <taxon>Xerinae</taxon>
        <taxon>Marmotini</taxon>
        <taxon>Marmota</taxon>
    </lineage>
</organism>
<name>A0A5E4AEN2_MARMO</name>
<feature type="region of interest" description="Disordered" evidence="1">
    <location>
        <begin position="22"/>
        <end position="52"/>
    </location>
</feature>
<feature type="signal peptide" evidence="2">
    <location>
        <begin position="1"/>
        <end position="20"/>
    </location>
</feature>
<protein>
    <submittedName>
        <fullName evidence="3">Uncharacterized protein</fullName>
    </submittedName>
</protein>
<feature type="compositionally biased region" description="Pro residues" evidence="1">
    <location>
        <begin position="33"/>
        <end position="52"/>
    </location>
</feature>
<evidence type="ECO:0000313" key="3">
    <source>
        <dbReference type="EMBL" id="VTJ55734.1"/>
    </source>
</evidence>
<reference evidence="3" key="1">
    <citation type="submission" date="2019-04" db="EMBL/GenBank/DDBJ databases">
        <authorList>
            <person name="Alioto T."/>
            <person name="Alioto T."/>
        </authorList>
    </citation>
    <scope>NUCLEOTIDE SEQUENCE [LARGE SCALE GENOMIC DNA]</scope>
</reference>
<dbReference type="Proteomes" id="UP000335636">
    <property type="component" value="Unassembled WGS sequence"/>
</dbReference>
<keyword evidence="2" id="KW-0732">Signal</keyword>
<feature type="non-terminal residue" evidence="3">
    <location>
        <position position="52"/>
    </location>
</feature>
<proteinExistence type="predicted"/>
<dbReference type="EMBL" id="CABDUW010000055">
    <property type="protein sequence ID" value="VTJ55734.1"/>
    <property type="molecule type" value="Genomic_DNA"/>
</dbReference>
<sequence>WYRVCVPFLSLLQLPPVALSANFPSSSSTETSPSPPSSSCPPPRPPPCLPLP</sequence>
<gene>
    <name evidence="3" type="ORF">MONAX_5E037074</name>
</gene>